<keyword evidence="3" id="KW-1185">Reference proteome</keyword>
<dbReference type="Proteomes" id="UP000245634">
    <property type="component" value="Unassembled WGS sequence"/>
</dbReference>
<evidence type="ECO:0000313" key="2">
    <source>
        <dbReference type="EMBL" id="PWK05109.1"/>
    </source>
</evidence>
<comment type="caution">
    <text evidence="2">The sequence shown here is derived from an EMBL/GenBank/DDBJ whole genome shotgun (WGS) entry which is preliminary data.</text>
</comment>
<evidence type="ECO:0000313" key="3">
    <source>
        <dbReference type="Proteomes" id="UP000245634"/>
    </source>
</evidence>
<organism evidence="2 3">
    <name type="scientific">Tumebacillus permanentifrigoris</name>
    <dbReference type="NCBI Taxonomy" id="378543"/>
    <lineage>
        <taxon>Bacteria</taxon>
        <taxon>Bacillati</taxon>
        <taxon>Bacillota</taxon>
        <taxon>Bacilli</taxon>
        <taxon>Bacillales</taxon>
        <taxon>Alicyclobacillaceae</taxon>
        <taxon>Tumebacillus</taxon>
    </lineage>
</organism>
<dbReference type="Pfam" id="PF07561">
    <property type="entry name" value="DUF1540"/>
    <property type="match status" value="2"/>
</dbReference>
<name>A0A316D2V1_9BACL</name>
<feature type="domain" description="DUF1540" evidence="1">
    <location>
        <begin position="10"/>
        <end position="53"/>
    </location>
</feature>
<proteinExistence type="predicted"/>
<reference evidence="2 3" key="1">
    <citation type="submission" date="2018-05" db="EMBL/GenBank/DDBJ databases">
        <title>Genomic Encyclopedia of Type Strains, Phase IV (KMG-IV): sequencing the most valuable type-strain genomes for metagenomic binning, comparative biology and taxonomic classification.</title>
        <authorList>
            <person name="Goeker M."/>
        </authorList>
    </citation>
    <scope>NUCLEOTIDE SEQUENCE [LARGE SCALE GENOMIC DNA]</scope>
    <source>
        <strain evidence="2 3">DSM 18773</strain>
    </source>
</reference>
<gene>
    <name evidence="2" type="ORF">C7459_12741</name>
</gene>
<dbReference type="AlphaFoldDB" id="A0A316D2V1"/>
<dbReference type="InterPro" id="IPR011437">
    <property type="entry name" value="DUF1540"/>
</dbReference>
<evidence type="ECO:0000259" key="1">
    <source>
        <dbReference type="Pfam" id="PF07561"/>
    </source>
</evidence>
<dbReference type="RefSeq" id="WP_245884683.1">
    <property type="nucleotide sequence ID" value="NZ_QGGL01000027.1"/>
</dbReference>
<accession>A0A316D2V1</accession>
<protein>
    <submittedName>
        <fullName evidence="2">Uncharacterized protein DUF1540</fullName>
    </submittedName>
</protein>
<feature type="domain" description="DUF1540" evidence="1">
    <location>
        <begin position="89"/>
        <end position="128"/>
    </location>
</feature>
<sequence length="134" mass="14685">MGALTVSPRVVCYVNTCTHFVAGNLCGARNIDIMHENETQMSQMVDQTMCKSFHESNGVTSYLGSMDNTNWVGSALEMTLPGHHLDPSVSCTVASCNYWREGRVCVANAIEVTGVQANECQDTNCKTFEPRKEA</sequence>
<dbReference type="EMBL" id="QGGL01000027">
    <property type="protein sequence ID" value="PWK05109.1"/>
    <property type="molecule type" value="Genomic_DNA"/>
</dbReference>